<proteinExistence type="predicted"/>
<reference evidence="1 2" key="1">
    <citation type="submission" date="2020-11" db="EMBL/GenBank/DDBJ databases">
        <title>Corynebacterium sp. ZJ-599.</title>
        <authorList>
            <person name="Zhou J."/>
        </authorList>
    </citation>
    <scope>NUCLEOTIDE SEQUENCE [LARGE SCALE GENOMIC DNA]</scope>
    <source>
        <strain evidence="1 2">ZJ-599</strain>
    </source>
</reference>
<organism evidence="1 2">
    <name type="scientific">Corynebacterium lizhenjunii</name>
    <dbReference type="NCBI Taxonomy" id="2709394"/>
    <lineage>
        <taxon>Bacteria</taxon>
        <taxon>Bacillati</taxon>
        <taxon>Actinomycetota</taxon>
        <taxon>Actinomycetes</taxon>
        <taxon>Mycobacteriales</taxon>
        <taxon>Corynebacteriaceae</taxon>
        <taxon>Corynebacterium</taxon>
    </lineage>
</organism>
<sequence length="99" mass="11014">MMGQELFEHPRRQYREYGIEVIDGAAQLLSAPEDYESGNASEESLDALEAILKRYPDLAVTFDEAAGEWIAGTEDSVERMFADREKFIAALEAGEDPGL</sequence>
<dbReference type="AlphaFoldDB" id="A0A7T0PBA9"/>
<gene>
    <name evidence="1" type="ORF">G7Y31_04545</name>
</gene>
<protein>
    <submittedName>
        <fullName evidence="1">Molecular chaperone GrpE</fullName>
    </submittedName>
</protein>
<dbReference type="EMBL" id="CP064954">
    <property type="protein sequence ID" value="QPK79966.1"/>
    <property type="molecule type" value="Genomic_DNA"/>
</dbReference>
<evidence type="ECO:0000313" key="2">
    <source>
        <dbReference type="Proteomes" id="UP000594681"/>
    </source>
</evidence>
<keyword evidence="2" id="KW-1185">Reference proteome</keyword>
<accession>A0A7T0PBA9</accession>
<evidence type="ECO:0000313" key="1">
    <source>
        <dbReference type="EMBL" id="QPK79966.1"/>
    </source>
</evidence>
<dbReference type="Proteomes" id="UP000594681">
    <property type="component" value="Chromosome"/>
</dbReference>
<dbReference type="KEGG" id="cliz:G7Y31_04545"/>
<dbReference type="RefSeq" id="WP_165009020.1">
    <property type="nucleotide sequence ID" value="NZ_CP064954.1"/>
</dbReference>
<name>A0A7T0PBA9_9CORY</name>